<dbReference type="PROSITE" id="PS50943">
    <property type="entry name" value="HTH_CROC1"/>
    <property type="match status" value="1"/>
</dbReference>
<feature type="domain" description="HTH cro/C1-type" evidence="1">
    <location>
        <begin position="37"/>
        <end position="75"/>
    </location>
</feature>
<protein>
    <submittedName>
        <fullName evidence="2">Transcriptional regulator with XRE-family HTH domain</fullName>
    </submittedName>
</protein>
<dbReference type="SUPFAM" id="SSF47413">
    <property type="entry name" value="lambda repressor-like DNA-binding domains"/>
    <property type="match status" value="1"/>
</dbReference>
<comment type="caution">
    <text evidence="2">The sequence shown here is derived from an EMBL/GenBank/DDBJ whole genome shotgun (WGS) entry which is preliminary data.</text>
</comment>
<evidence type="ECO:0000313" key="3">
    <source>
        <dbReference type="Proteomes" id="UP001226691"/>
    </source>
</evidence>
<proteinExistence type="predicted"/>
<accession>A0ABU0TR77</accession>
<name>A0ABU0TR77_MICTR</name>
<dbReference type="EMBL" id="JAUTBF010000001">
    <property type="protein sequence ID" value="MDQ1122169.1"/>
    <property type="molecule type" value="Genomic_DNA"/>
</dbReference>
<evidence type="ECO:0000313" key="2">
    <source>
        <dbReference type="EMBL" id="MDQ1122169.1"/>
    </source>
</evidence>
<reference evidence="2 3" key="1">
    <citation type="submission" date="2023-07" db="EMBL/GenBank/DDBJ databases">
        <title>Functional and genomic diversity of the sorghum phyllosphere microbiome.</title>
        <authorList>
            <person name="Shade A."/>
        </authorList>
    </citation>
    <scope>NUCLEOTIDE SEQUENCE [LARGE SCALE GENOMIC DNA]</scope>
    <source>
        <strain evidence="2 3">SORGH_AS_1207</strain>
    </source>
</reference>
<evidence type="ECO:0000259" key="1">
    <source>
        <dbReference type="PROSITE" id="PS50943"/>
    </source>
</evidence>
<dbReference type="RefSeq" id="WP_307480297.1">
    <property type="nucleotide sequence ID" value="NZ_JAUTBF010000001.1"/>
</dbReference>
<dbReference type="CDD" id="cd00093">
    <property type="entry name" value="HTH_XRE"/>
    <property type="match status" value="1"/>
</dbReference>
<dbReference type="InterPro" id="IPR010982">
    <property type="entry name" value="Lambda_DNA-bd_dom_sf"/>
</dbReference>
<sequence length="87" mass="9440">MAKRQTEYTCTIGCTLRGARLALRMTQTVATQRVATEGLQLSRSTVSRIENGQRDITLGMLSAFSRVYDIDVLDVMTGALAPEAATS</sequence>
<keyword evidence="3" id="KW-1185">Reference proteome</keyword>
<dbReference type="SMART" id="SM00530">
    <property type="entry name" value="HTH_XRE"/>
    <property type="match status" value="1"/>
</dbReference>
<organism evidence="2 3">
    <name type="scientific">Microbacterium trichothecenolyticum</name>
    <name type="common">Aureobacterium trichothecenolyticum</name>
    <dbReference type="NCBI Taxonomy" id="69370"/>
    <lineage>
        <taxon>Bacteria</taxon>
        <taxon>Bacillati</taxon>
        <taxon>Actinomycetota</taxon>
        <taxon>Actinomycetes</taxon>
        <taxon>Micrococcales</taxon>
        <taxon>Microbacteriaceae</taxon>
        <taxon>Microbacterium</taxon>
    </lineage>
</organism>
<dbReference type="Pfam" id="PF01381">
    <property type="entry name" value="HTH_3"/>
    <property type="match status" value="1"/>
</dbReference>
<dbReference type="Proteomes" id="UP001226691">
    <property type="component" value="Unassembled WGS sequence"/>
</dbReference>
<dbReference type="InterPro" id="IPR001387">
    <property type="entry name" value="Cro/C1-type_HTH"/>
</dbReference>
<dbReference type="Gene3D" id="1.10.260.40">
    <property type="entry name" value="lambda repressor-like DNA-binding domains"/>
    <property type="match status" value="1"/>
</dbReference>
<gene>
    <name evidence="2" type="ORF">QE412_000742</name>
</gene>